<keyword evidence="2" id="KW-1185">Reference proteome</keyword>
<dbReference type="AlphaFoldDB" id="A0A9R1UE06"/>
<proteinExistence type="predicted"/>
<gene>
    <name evidence="1" type="ORF">LSAT_V11C900473550</name>
</gene>
<accession>A0A9R1UE06</accession>
<protein>
    <submittedName>
        <fullName evidence="1">Uncharacterized protein</fullName>
    </submittedName>
</protein>
<sequence length="107" mass="12558">MVDSRLVLEQFHEMLRILGQFVQHNLKMDEAIFMDFRLRKVKKDVGRSRSKDLEKQQGHNSDLVQNSNYVQNSVFVISDAFCMKDDDVAWWVNFGATSYVCKDLCCF</sequence>
<reference evidence="1 2" key="1">
    <citation type="journal article" date="2017" name="Nat. Commun.">
        <title>Genome assembly with in vitro proximity ligation data and whole-genome triplication in lettuce.</title>
        <authorList>
            <person name="Reyes-Chin-Wo S."/>
            <person name="Wang Z."/>
            <person name="Yang X."/>
            <person name="Kozik A."/>
            <person name="Arikit S."/>
            <person name="Song C."/>
            <person name="Xia L."/>
            <person name="Froenicke L."/>
            <person name="Lavelle D.O."/>
            <person name="Truco M.J."/>
            <person name="Xia R."/>
            <person name="Zhu S."/>
            <person name="Xu C."/>
            <person name="Xu H."/>
            <person name="Xu X."/>
            <person name="Cox K."/>
            <person name="Korf I."/>
            <person name="Meyers B.C."/>
            <person name="Michelmore R.W."/>
        </authorList>
    </citation>
    <scope>NUCLEOTIDE SEQUENCE [LARGE SCALE GENOMIC DNA]</scope>
    <source>
        <strain evidence="2">cv. Salinas</strain>
        <tissue evidence="1">Seedlings</tissue>
    </source>
</reference>
<dbReference type="EMBL" id="NBSK02000009">
    <property type="protein sequence ID" value="KAJ0185386.1"/>
    <property type="molecule type" value="Genomic_DNA"/>
</dbReference>
<comment type="caution">
    <text evidence="1">The sequence shown here is derived from an EMBL/GenBank/DDBJ whole genome shotgun (WGS) entry which is preliminary data.</text>
</comment>
<dbReference type="Proteomes" id="UP000235145">
    <property type="component" value="Unassembled WGS sequence"/>
</dbReference>
<evidence type="ECO:0000313" key="2">
    <source>
        <dbReference type="Proteomes" id="UP000235145"/>
    </source>
</evidence>
<evidence type="ECO:0000313" key="1">
    <source>
        <dbReference type="EMBL" id="KAJ0185386.1"/>
    </source>
</evidence>
<name>A0A9R1UE06_LACSA</name>
<organism evidence="1 2">
    <name type="scientific">Lactuca sativa</name>
    <name type="common">Garden lettuce</name>
    <dbReference type="NCBI Taxonomy" id="4236"/>
    <lineage>
        <taxon>Eukaryota</taxon>
        <taxon>Viridiplantae</taxon>
        <taxon>Streptophyta</taxon>
        <taxon>Embryophyta</taxon>
        <taxon>Tracheophyta</taxon>
        <taxon>Spermatophyta</taxon>
        <taxon>Magnoliopsida</taxon>
        <taxon>eudicotyledons</taxon>
        <taxon>Gunneridae</taxon>
        <taxon>Pentapetalae</taxon>
        <taxon>asterids</taxon>
        <taxon>campanulids</taxon>
        <taxon>Asterales</taxon>
        <taxon>Asteraceae</taxon>
        <taxon>Cichorioideae</taxon>
        <taxon>Cichorieae</taxon>
        <taxon>Lactucinae</taxon>
        <taxon>Lactuca</taxon>
    </lineage>
</organism>